<dbReference type="EMBL" id="LRXL01000037">
    <property type="protein sequence ID" value="OAB78758.1"/>
    <property type="molecule type" value="Genomic_DNA"/>
</dbReference>
<keyword evidence="1" id="KW-0812">Transmembrane</keyword>
<evidence type="ECO:0000313" key="2">
    <source>
        <dbReference type="EMBL" id="OAB78758.1"/>
    </source>
</evidence>
<sequence>MKNNYKDFKFWISIGIPIIIILWLSTALILYNNLSSVDRGTFGDMFGSINALFSGFALFGIILTIILQQKDLKDTREEFKYSRLTTLIFKKYESINNDINNYIIQYNKDYNLESTSPNISLEFIANEFIPELDESISTQIKELRIRDNDFLVWTYGSIYKYIINRMFNESRLIKTLLHQSNINDENKDELIFIFAQSIDNDVFKILRYFEKSKERDLRFKEDPINPSKKYKPYLNFNDFQQKSKLVLEMLNQN</sequence>
<keyword evidence="1" id="KW-0472">Membrane</keyword>
<protein>
    <recommendedName>
        <fullName evidence="4">Phage abortive infection protein</fullName>
    </recommendedName>
</protein>
<evidence type="ECO:0008006" key="4">
    <source>
        <dbReference type="Google" id="ProtNLM"/>
    </source>
</evidence>
<keyword evidence="3" id="KW-1185">Reference proteome</keyword>
<evidence type="ECO:0000313" key="3">
    <source>
        <dbReference type="Proteomes" id="UP000077013"/>
    </source>
</evidence>
<dbReference type="Proteomes" id="UP000077013">
    <property type="component" value="Unassembled WGS sequence"/>
</dbReference>
<proteinExistence type="predicted"/>
<accession>A0A167HM21</accession>
<dbReference type="OrthoDB" id="6678638at2"/>
<keyword evidence="1" id="KW-1133">Transmembrane helix</keyword>
<gene>
    <name evidence="2" type="ORF">ULVI_09255</name>
</gene>
<feature type="transmembrane region" description="Helical" evidence="1">
    <location>
        <begin position="12"/>
        <end position="34"/>
    </location>
</feature>
<feature type="transmembrane region" description="Helical" evidence="1">
    <location>
        <begin position="46"/>
        <end position="67"/>
    </location>
</feature>
<name>A0A167HM21_9FLAO</name>
<comment type="caution">
    <text evidence="2">The sequence shown here is derived from an EMBL/GenBank/DDBJ whole genome shotgun (WGS) entry which is preliminary data.</text>
</comment>
<organism evidence="2 3">
    <name type="scientific">Cochleicola gelatinilyticus</name>
    <dbReference type="NCBI Taxonomy" id="1763537"/>
    <lineage>
        <taxon>Bacteria</taxon>
        <taxon>Pseudomonadati</taxon>
        <taxon>Bacteroidota</taxon>
        <taxon>Flavobacteriia</taxon>
        <taxon>Flavobacteriales</taxon>
        <taxon>Flavobacteriaceae</taxon>
        <taxon>Cochleicola</taxon>
    </lineage>
</organism>
<reference evidence="2 3" key="1">
    <citation type="submission" date="2016-02" db="EMBL/GenBank/DDBJ databases">
        <title>Ulvibacter sp. LPB0005, isolated from Thais luteostoma.</title>
        <authorList>
            <person name="Shin S.-K."/>
            <person name="Yi H."/>
        </authorList>
    </citation>
    <scope>NUCLEOTIDE SEQUENCE [LARGE SCALE GENOMIC DNA]</scope>
    <source>
        <strain evidence="2 3">LPB0005</strain>
    </source>
</reference>
<dbReference type="AlphaFoldDB" id="A0A167HM21"/>
<dbReference type="RefSeq" id="WP_068592068.1">
    <property type="nucleotide sequence ID" value="NZ_LRXL01000037.1"/>
</dbReference>
<evidence type="ECO:0000256" key="1">
    <source>
        <dbReference type="SAM" id="Phobius"/>
    </source>
</evidence>